<feature type="region of interest" description="Disordered" evidence="1">
    <location>
        <begin position="1"/>
        <end position="45"/>
    </location>
</feature>
<protein>
    <recommendedName>
        <fullName evidence="4">DUF1845 domain-containing protein</fullName>
    </recommendedName>
</protein>
<proteinExistence type="predicted"/>
<feature type="compositionally biased region" description="Polar residues" evidence="1">
    <location>
        <begin position="15"/>
        <end position="39"/>
    </location>
</feature>
<dbReference type="EMBL" id="CAJZAG010000015">
    <property type="protein sequence ID" value="CAG9185720.1"/>
    <property type="molecule type" value="Genomic_DNA"/>
</dbReference>
<gene>
    <name evidence="2" type="ORF">LMG32289_06074</name>
</gene>
<sequence length="210" mass="23800">MAESCDPHFRGTEPDVQSQSPEPYSSLQESSISLQTPSPDSGPKPIRRLLSQDRVSRIVPHTDSGTVLTYCSDFVRNFLRSDYNFIASKMSVATKGKTLALDNRFRDANTWMDEKLAWSRSFRRRSMSLRYDKREVVVTNSLAGRLIRLLNQHDQLFANVLGAYMAGNIDAAQKDDALLGAGRHIRAIHRLCIPDNDRFSRDGKLLEVNR</sequence>
<accession>A0ABN7ZIA8</accession>
<reference evidence="2 3" key="1">
    <citation type="submission" date="2021-08" db="EMBL/GenBank/DDBJ databases">
        <authorList>
            <person name="Peeters C."/>
        </authorList>
    </citation>
    <scope>NUCLEOTIDE SEQUENCE [LARGE SCALE GENOMIC DNA]</scope>
    <source>
        <strain evidence="2 3">LMG 32289</strain>
    </source>
</reference>
<evidence type="ECO:0000313" key="2">
    <source>
        <dbReference type="EMBL" id="CAG9185720.1"/>
    </source>
</evidence>
<evidence type="ECO:0000256" key="1">
    <source>
        <dbReference type="SAM" id="MobiDB-lite"/>
    </source>
</evidence>
<evidence type="ECO:0000313" key="3">
    <source>
        <dbReference type="Proteomes" id="UP000706525"/>
    </source>
</evidence>
<evidence type="ECO:0008006" key="4">
    <source>
        <dbReference type="Google" id="ProtNLM"/>
    </source>
</evidence>
<feature type="compositionally biased region" description="Basic and acidic residues" evidence="1">
    <location>
        <begin position="1"/>
        <end position="13"/>
    </location>
</feature>
<name>A0ABN7ZIA8_9BURK</name>
<dbReference type="Proteomes" id="UP000706525">
    <property type="component" value="Unassembled WGS sequence"/>
</dbReference>
<keyword evidence="3" id="KW-1185">Reference proteome</keyword>
<organism evidence="2 3">
    <name type="scientific">Cupriavidus pampae</name>
    <dbReference type="NCBI Taxonomy" id="659251"/>
    <lineage>
        <taxon>Bacteria</taxon>
        <taxon>Pseudomonadati</taxon>
        <taxon>Pseudomonadota</taxon>
        <taxon>Betaproteobacteria</taxon>
        <taxon>Burkholderiales</taxon>
        <taxon>Burkholderiaceae</taxon>
        <taxon>Cupriavidus</taxon>
    </lineage>
</organism>
<comment type="caution">
    <text evidence="2">The sequence shown here is derived from an EMBL/GenBank/DDBJ whole genome shotgun (WGS) entry which is preliminary data.</text>
</comment>